<protein>
    <submittedName>
        <fullName evidence="2">AsmA family protein</fullName>
    </submittedName>
</protein>
<dbReference type="GO" id="GO:0090313">
    <property type="term" value="P:regulation of protein targeting to membrane"/>
    <property type="evidence" value="ECO:0007669"/>
    <property type="project" value="TreeGrafter"/>
</dbReference>
<evidence type="ECO:0000313" key="3">
    <source>
        <dbReference type="Proteomes" id="UP001139199"/>
    </source>
</evidence>
<name>A0A9X1I3D7_9FLAO</name>
<keyword evidence="1" id="KW-0812">Transmembrane</keyword>
<dbReference type="PANTHER" id="PTHR30441:SF8">
    <property type="entry name" value="DUF748 DOMAIN-CONTAINING PROTEIN"/>
    <property type="match status" value="1"/>
</dbReference>
<dbReference type="EMBL" id="JAJAPW010000006">
    <property type="protein sequence ID" value="MCB4799923.1"/>
    <property type="molecule type" value="Genomic_DNA"/>
</dbReference>
<feature type="transmembrane region" description="Helical" evidence="1">
    <location>
        <begin position="7"/>
        <end position="26"/>
    </location>
</feature>
<reference evidence="2" key="1">
    <citation type="submission" date="2021-10" db="EMBL/GenBank/DDBJ databases">
        <title>Tamlana sargassums sp. nov., and Tamlana laminarinivorans sp. nov., two new bacteria isolated from the brown alga.</title>
        <authorList>
            <person name="Li J."/>
        </authorList>
    </citation>
    <scope>NUCLEOTIDE SEQUENCE</scope>
    <source>
        <strain evidence="2">PT2-4</strain>
    </source>
</reference>
<dbReference type="GO" id="GO:0005886">
    <property type="term" value="C:plasma membrane"/>
    <property type="evidence" value="ECO:0007669"/>
    <property type="project" value="TreeGrafter"/>
</dbReference>
<keyword evidence="1" id="KW-0472">Membrane</keyword>
<keyword evidence="3" id="KW-1185">Reference proteome</keyword>
<dbReference type="AlphaFoldDB" id="A0A9X1I3D7"/>
<evidence type="ECO:0000313" key="2">
    <source>
        <dbReference type="EMBL" id="MCB4799923.1"/>
    </source>
</evidence>
<dbReference type="RefSeq" id="WP_226544404.1">
    <property type="nucleotide sequence ID" value="NZ_JAJAPW010000006.1"/>
</dbReference>
<organism evidence="2 3">
    <name type="scientific">Neotamlana laminarinivorans</name>
    <dbReference type="NCBI Taxonomy" id="2883124"/>
    <lineage>
        <taxon>Bacteria</taxon>
        <taxon>Pseudomonadati</taxon>
        <taxon>Bacteroidota</taxon>
        <taxon>Flavobacteriia</taxon>
        <taxon>Flavobacteriales</taxon>
        <taxon>Flavobacteriaceae</taxon>
        <taxon>Neotamlana</taxon>
    </lineage>
</organism>
<evidence type="ECO:0000256" key="1">
    <source>
        <dbReference type="SAM" id="Phobius"/>
    </source>
</evidence>
<dbReference type="Proteomes" id="UP001139199">
    <property type="component" value="Unassembled WGS sequence"/>
</dbReference>
<proteinExistence type="predicted"/>
<accession>A0A9X1I3D7</accession>
<sequence>MKKLLKIIGITLLTLFILLLIIPFAFQGKLNDIIKRYANESVNANVEFKDVSLSFIKSFPKAHISVDDLIITTFKPFENETLVSAKHIAFTMDVKELLKKASEDPLSVKSIVIDEALLTIKTDKFGNANYDIAKETENQVEADSNSSFTFDIQDYSINNSAITYIDEATSTKLFLTELNHEGHGTFSAESSELNTKTQTNVSFSLDSTEYLNNNIIKLDAIIGLDLANSKYTFKDNKGYINQLPIEFDGYVQLLEDGQDVDITFENPESDFKNFLALIPKAYSKSIENVKTTGNFKVKAIIKGKVTEETIPTLDISLTSNNASFKYPDLPKSITNIYLNTEIKNTTGYVDDTYVNINQLDFKIDQDVFKSSASLKNITKNMLVNANINGVLNLANFTKAYPIELETALTGILKANLNTAFDMEAIETNAYSRIKNSGTASITDFVFSSEDLNNPLHITNASMSLKADDVTLNNFEAKTGGSDINATGTIKNLMGFLLSDNTLKGDFYLKSNTFKVSDFMTSETETETQENNKATTTEALKIPAFLECIIHANANTVVYDNLNLKDLSGTVYIKDQQATLENLKSNIFNGALTVSGDVSTKNETPTFSLKLGADGFDISESFKELEMLRSIAPIANFFQGKLNTTLNFSGELDDELSPNLSSISGNALAELLTTNIEDKNSALISKLDGALNFIDFSKLNLKDLKTSLSFADGKVSVKPFNIKYEDIDITVSGSHGFDQSLEYSAILDVPAKYLGSEVNQLIGKINTEEANNITIPVTTNIGGSLTSPSVKTDLTSGVKNLTTQLIEIEKQKLLDQGKTKVKDMLGGLIGNNTTKTDSIKQEQSNTVNNVLKTIVSSKTNTTTKADSTATNTTKETVKNVLGGLFSKTKKAQDTVN</sequence>
<comment type="caution">
    <text evidence="2">The sequence shown here is derived from an EMBL/GenBank/DDBJ whole genome shotgun (WGS) entry which is preliminary data.</text>
</comment>
<dbReference type="PANTHER" id="PTHR30441">
    <property type="entry name" value="DUF748 DOMAIN-CONTAINING PROTEIN"/>
    <property type="match status" value="1"/>
</dbReference>
<dbReference type="InterPro" id="IPR052894">
    <property type="entry name" value="AsmA-related"/>
</dbReference>
<keyword evidence="1" id="KW-1133">Transmembrane helix</keyword>
<gene>
    <name evidence="2" type="ORF">LG649_13795</name>
</gene>